<feature type="compositionally biased region" description="Low complexity" evidence="1">
    <location>
        <begin position="10"/>
        <end position="21"/>
    </location>
</feature>
<dbReference type="Gene3D" id="3.40.50.150">
    <property type="entry name" value="Vaccinia Virus protein VP39"/>
    <property type="match status" value="1"/>
</dbReference>
<evidence type="ECO:0000256" key="1">
    <source>
        <dbReference type="SAM" id="MobiDB-lite"/>
    </source>
</evidence>
<dbReference type="InterPro" id="IPR050320">
    <property type="entry name" value="N5-glutamine_MTase"/>
</dbReference>
<dbReference type="PANTHER" id="PTHR18895">
    <property type="entry name" value="HEMK METHYLTRANSFERASE"/>
    <property type="match status" value="1"/>
</dbReference>
<dbReference type="EMBL" id="LJGT01000037">
    <property type="protein sequence ID" value="OEU92167.1"/>
    <property type="molecule type" value="Genomic_DNA"/>
</dbReference>
<name>A0A1E7JTH1_9ACTN</name>
<evidence type="ECO:0008006" key="4">
    <source>
        <dbReference type="Google" id="ProtNLM"/>
    </source>
</evidence>
<feature type="region of interest" description="Disordered" evidence="1">
    <location>
        <begin position="1"/>
        <end position="21"/>
    </location>
</feature>
<keyword evidence="3" id="KW-1185">Reference proteome</keyword>
<feature type="region of interest" description="Disordered" evidence="1">
    <location>
        <begin position="136"/>
        <end position="157"/>
    </location>
</feature>
<organism evidence="2 3">
    <name type="scientific">Streptomyces abyssalis</name>
    <dbReference type="NCBI Taxonomy" id="933944"/>
    <lineage>
        <taxon>Bacteria</taxon>
        <taxon>Bacillati</taxon>
        <taxon>Actinomycetota</taxon>
        <taxon>Actinomycetes</taxon>
        <taxon>Kitasatosporales</taxon>
        <taxon>Streptomycetaceae</taxon>
        <taxon>Streptomyces</taxon>
    </lineage>
</organism>
<accession>A0A1E7JTH1</accession>
<sequence length="310" mass="32205">MSLIPPLPSSPGSSARSSPLPSCSRSALVSRLREAGCVFAEDEAELMLSTAITPGELEDMAERRAAGTPLEHVLGWAEFCGMRTAVGPGVFVPRRRSEFLVRQAAALTRAGAVVVDLCCGSGALGAALAAVVASRTQQEEERGRERGRQWGREPAHEPCSRGELELHAADIDPAAVRCARGNVAAAGGRVHEGDLYDALPSRLRGRIEVLLANVPYVPTDSVSLLPPEARVHEPMGALDGGTDGLDVLRRVSAVAPRWLAPGGHLLVETSEAQAGAAAAAFEGDGLTARVARCDELGATVVIGTGPAAYG</sequence>
<reference evidence="2 3" key="1">
    <citation type="journal article" date="2016" name="Front. Microbiol.">
        <title>Comparative Genomics Analysis of Streptomyces Species Reveals Their Adaptation to the Marine Environment and Their Diversity at the Genomic Level.</title>
        <authorList>
            <person name="Tian X."/>
            <person name="Zhang Z."/>
            <person name="Yang T."/>
            <person name="Chen M."/>
            <person name="Li J."/>
            <person name="Chen F."/>
            <person name="Yang J."/>
            <person name="Li W."/>
            <person name="Zhang B."/>
            <person name="Zhang Z."/>
            <person name="Wu J."/>
            <person name="Zhang C."/>
            <person name="Long L."/>
            <person name="Xiao J."/>
        </authorList>
    </citation>
    <scope>NUCLEOTIDE SEQUENCE [LARGE SCALE GENOMIC DNA]</scope>
    <source>
        <strain evidence="2 3">SCSIO 10390</strain>
    </source>
</reference>
<comment type="caution">
    <text evidence="2">The sequence shown here is derived from an EMBL/GenBank/DDBJ whole genome shotgun (WGS) entry which is preliminary data.</text>
</comment>
<feature type="compositionally biased region" description="Basic and acidic residues" evidence="1">
    <location>
        <begin position="137"/>
        <end position="157"/>
    </location>
</feature>
<dbReference type="PANTHER" id="PTHR18895:SF74">
    <property type="entry name" value="MTRF1L RELEASE FACTOR GLUTAMINE METHYLTRANSFERASE"/>
    <property type="match status" value="1"/>
</dbReference>
<dbReference type="PATRIC" id="fig|933944.5.peg.5020"/>
<dbReference type="SUPFAM" id="SSF53335">
    <property type="entry name" value="S-adenosyl-L-methionine-dependent methyltransferases"/>
    <property type="match status" value="1"/>
</dbReference>
<evidence type="ECO:0000313" key="2">
    <source>
        <dbReference type="EMBL" id="OEU92167.1"/>
    </source>
</evidence>
<dbReference type="RefSeq" id="WP_070009607.1">
    <property type="nucleotide sequence ID" value="NZ_LJGS01000037.1"/>
</dbReference>
<evidence type="ECO:0000313" key="3">
    <source>
        <dbReference type="Proteomes" id="UP000176087"/>
    </source>
</evidence>
<dbReference type="Proteomes" id="UP000176087">
    <property type="component" value="Unassembled WGS sequence"/>
</dbReference>
<protein>
    <recommendedName>
        <fullName evidence="4">Methyltransferase small domain-containing protein</fullName>
    </recommendedName>
</protein>
<dbReference type="InterPro" id="IPR029063">
    <property type="entry name" value="SAM-dependent_MTases_sf"/>
</dbReference>
<gene>
    <name evidence="2" type="ORF">AN215_07160</name>
</gene>
<dbReference type="STRING" id="933944.AN215_07160"/>
<dbReference type="AlphaFoldDB" id="A0A1E7JTH1"/>
<proteinExistence type="predicted"/>